<dbReference type="PANTHER" id="PTHR48081:SF33">
    <property type="entry name" value="KYNURENINE FORMAMIDASE"/>
    <property type="match status" value="1"/>
</dbReference>
<dbReference type="SUPFAM" id="SSF53474">
    <property type="entry name" value="alpha/beta-Hydrolases"/>
    <property type="match status" value="1"/>
</dbReference>
<evidence type="ECO:0000313" key="4">
    <source>
        <dbReference type="Proteomes" id="UP001082899"/>
    </source>
</evidence>
<dbReference type="Gene3D" id="3.40.50.1820">
    <property type="entry name" value="alpha/beta hydrolase"/>
    <property type="match status" value="1"/>
</dbReference>
<proteinExistence type="predicted"/>
<keyword evidence="1 3" id="KW-0378">Hydrolase</keyword>
<accession>A0ABT3ZHV9</accession>
<dbReference type="Proteomes" id="UP001082899">
    <property type="component" value="Unassembled WGS sequence"/>
</dbReference>
<gene>
    <name evidence="3" type="ORF">OVY01_01415</name>
</gene>
<comment type="caution">
    <text evidence="3">The sequence shown here is derived from an EMBL/GenBank/DDBJ whole genome shotgun (WGS) entry which is preliminary data.</text>
</comment>
<evidence type="ECO:0000313" key="3">
    <source>
        <dbReference type="EMBL" id="MCY0385920.1"/>
    </source>
</evidence>
<name>A0ABT3ZHV9_9BURK</name>
<sequence>MLTPDFFGYPSRDALNAQYDIEATIPDFGAFVDRIVKASADARATVSNALDIRYGPTLSETYDVFLPATSPADAQGGALAPALFFVHGGYWKATTSKEWSYVAKGLTDKGFVVVVENYALRPAVTVAEIVRQHRAAFAHFWAHAGEHGVDASRIVVAGHSAGGHAVAMLMQTPWESEYGLPAHPIKAAIPISGLFDLRPLAPTVFGPMLALSESEETALSPQLHVQASDVPHVVVYGTQETDEFERQSSHYAQALDAAGIPCDVLPLPHDHFTILDALADGDGVIARLLIAMAMA</sequence>
<protein>
    <submittedName>
        <fullName evidence="3">Alpha/beta hydrolase</fullName>
    </submittedName>
</protein>
<dbReference type="RefSeq" id="WP_267845070.1">
    <property type="nucleotide sequence ID" value="NZ_JAPMXC010000001.1"/>
</dbReference>
<organism evidence="3 4">
    <name type="scientific">Robbsia betulipollinis</name>
    <dbReference type="NCBI Taxonomy" id="2981849"/>
    <lineage>
        <taxon>Bacteria</taxon>
        <taxon>Pseudomonadati</taxon>
        <taxon>Pseudomonadota</taxon>
        <taxon>Betaproteobacteria</taxon>
        <taxon>Burkholderiales</taxon>
        <taxon>Burkholderiaceae</taxon>
        <taxon>Robbsia</taxon>
    </lineage>
</organism>
<evidence type="ECO:0000259" key="2">
    <source>
        <dbReference type="Pfam" id="PF20434"/>
    </source>
</evidence>
<dbReference type="InterPro" id="IPR049492">
    <property type="entry name" value="BD-FAE-like_dom"/>
</dbReference>
<evidence type="ECO:0000256" key="1">
    <source>
        <dbReference type="ARBA" id="ARBA00022801"/>
    </source>
</evidence>
<dbReference type="InterPro" id="IPR029058">
    <property type="entry name" value="AB_hydrolase_fold"/>
</dbReference>
<feature type="domain" description="BD-FAE-like" evidence="2">
    <location>
        <begin position="77"/>
        <end position="250"/>
    </location>
</feature>
<dbReference type="PANTHER" id="PTHR48081">
    <property type="entry name" value="AB HYDROLASE SUPERFAMILY PROTEIN C4A8.06C"/>
    <property type="match status" value="1"/>
</dbReference>
<dbReference type="EMBL" id="JAPMXC010000001">
    <property type="protein sequence ID" value="MCY0385920.1"/>
    <property type="molecule type" value="Genomic_DNA"/>
</dbReference>
<reference evidence="3" key="1">
    <citation type="submission" date="2022-11" db="EMBL/GenBank/DDBJ databases">
        <title>Robbsia betulipollinis sp. nov., isolated from pollen of birch (Betula pendula).</title>
        <authorList>
            <person name="Shi H."/>
            <person name="Ambika Manirajan B."/>
            <person name="Ratering S."/>
            <person name="Geissler-Plaum R."/>
            <person name="Schnell S."/>
        </authorList>
    </citation>
    <scope>NUCLEOTIDE SEQUENCE</scope>
    <source>
        <strain evidence="3">Bb-Pol-6</strain>
    </source>
</reference>
<dbReference type="GO" id="GO:0016787">
    <property type="term" value="F:hydrolase activity"/>
    <property type="evidence" value="ECO:0007669"/>
    <property type="project" value="UniProtKB-KW"/>
</dbReference>
<keyword evidence="4" id="KW-1185">Reference proteome</keyword>
<dbReference type="InterPro" id="IPR050300">
    <property type="entry name" value="GDXG_lipolytic_enzyme"/>
</dbReference>
<dbReference type="Pfam" id="PF20434">
    <property type="entry name" value="BD-FAE"/>
    <property type="match status" value="1"/>
</dbReference>